<reference evidence="1" key="1">
    <citation type="submission" date="2023-10" db="EMBL/GenBank/DDBJ databases">
        <authorList>
            <person name="Rodriguez Cubillos JULIANA M."/>
            <person name="De Vega J."/>
        </authorList>
    </citation>
    <scope>NUCLEOTIDE SEQUENCE</scope>
</reference>
<organism evidence="1 2">
    <name type="scientific">Trifolium pratense</name>
    <name type="common">Red clover</name>
    <dbReference type="NCBI Taxonomy" id="57577"/>
    <lineage>
        <taxon>Eukaryota</taxon>
        <taxon>Viridiplantae</taxon>
        <taxon>Streptophyta</taxon>
        <taxon>Embryophyta</taxon>
        <taxon>Tracheophyta</taxon>
        <taxon>Spermatophyta</taxon>
        <taxon>Magnoliopsida</taxon>
        <taxon>eudicotyledons</taxon>
        <taxon>Gunneridae</taxon>
        <taxon>Pentapetalae</taxon>
        <taxon>rosids</taxon>
        <taxon>fabids</taxon>
        <taxon>Fabales</taxon>
        <taxon>Fabaceae</taxon>
        <taxon>Papilionoideae</taxon>
        <taxon>50 kb inversion clade</taxon>
        <taxon>NPAAA clade</taxon>
        <taxon>Hologalegina</taxon>
        <taxon>IRL clade</taxon>
        <taxon>Trifolieae</taxon>
        <taxon>Trifolium</taxon>
    </lineage>
</organism>
<evidence type="ECO:0000313" key="2">
    <source>
        <dbReference type="Proteomes" id="UP001177021"/>
    </source>
</evidence>
<keyword evidence="2" id="KW-1185">Reference proteome</keyword>
<comment type="caution">
    <text evidence="1">The sequence shown here is derived from an EMBL/GenBank/DDBJ whole genome shotgun (WGS) entry which is preliminary data.</text>
</comment>
<gene>
    <name evidence="1" type="ORF">MILVUS5_LOCUS26997</name>
</gene>
<evidence type="ECO:0000313" key="1">
    <source>
        <dbReference type="EMBL" id="CAJ2661241.1"/>
    </source>
</evidence>
<sequence>MLKFINFSLTLFLLLTFNVVTQCSEVDEVDEVDEFDELLALDDELERETEAGGVKFSEAETLTKAQRIVFELNNENSERIVNGYEFVLVLGYAPWCSRSAELMPHFAEAANSLKDLGNSLVLAKVDGDRFTKAASFLGIKGYPTLLLFVNGTSQPYSGGFTAEDIVIWATKKTGTPIIRITTEQEAEKFLRKYHNFLIGRFDKFEGPEYEEFVSAAKFDNETQFVEVSKVELAQVLYPDIKSTDNFLGVVKSEPERYTAYDGAFTFDKILEFLSYNKFPLITKMTEVNSVRVYNSPIKHQVFVFANIDDFKNLLDPLQEVARTFKSKIMFIYVDINDENLAKPFLTMFGLEEATNTVVAAFNNGMTSKFLLESKPTRSNIEEFCSNLVQGSLSPYFKSQPIPDNAEANVHVIVGKTFDEEILNSKKDVVLEVFTPWCFNCEDVTKQVEKLAKHYKESSNLIFARIDASANEHPKFQVNDFPTLLLYRANDKTNPIKLPTKSSLKELAASINKHIKIKNQVAKDEL</sequence>
<name>A0ACB0KVW2_TRIPR</name>
<dbReference type="EMBL" id="CASHSV030000311">
    <property type="protein sequence ID" value="CAJ2661241.1"/>
    <property type="molecule type" value="Genomic_DNA"/>
</dbReference>
<dbReference type="Proteomes" id="UP001177021">
    <property type="component" value="Unassembled WGS sequence"/>
</dbReference>
<accession>A0ACB0KVW2</accession>
<protein>
    <submittedName>
        <fullName evidence="1">Uncharacterized protein</fullName>
    </submittedName>
</protein>
<proteinExistence type="predicted"/>